<dbReference type="Proteomes" id="UP000308600">
    <property type="component" value="Unassembled WGS sequence"/>
</dbReference>
<reference evidence="1 2" key="1">
    <citation type="journal article" date="2019" name="Nat. Ecol. Evol.">
        <title>Megaphylogeny resolves global patterns of mushroom evolution.</title>
        <authorList>
            <person name="Varga T."/>
            <person name="Krizsan K."/>
            <person name="Foldi C."/>
            <person name="Dima B."/>
            <person name="Sanchez-Garcia M."/>
            <person name="Sanchez-Ramirez S."/>
            <person name="Szollosi G.J."/>
            <person name="Szarkandi J.G."/>
            <person name="Papp V."/>
            <person name="Albert L."/>
            <person name="Andreopoulos W."/>
            <person name="Angelini C."/>
            <person name="Antonin V."/>
            <person name="Barry K.W."/>
            <person name="Bougher N.L."/>
            <person name="Buchanan P."/>
            <person name="Buyck B."/>
            <person name="Bense V."/>
            <person name="Catcheside P."/>
            <person name="Chovatia M."/>
            <person name="Cooper J."/>
            <person name="Damon W."/>
            <person name="Desjardin D."/>
            <person name="Finy P."/>
            <person name="Geml J."/>
            <person name="Haridas S."/>
            <person name="Hughes K."/>
            <person name="Justo A."/>
            <person name="Karasinski D."/>
            <person name="Kautmanova I."/>
            <person name="Kiss B."/>
            <person name="Kocsube S."/>
            <person name="Kotiranta H."/>
            <person name="LaButti K.M."/>
            <person name="Lechner B.E."/>
            <person name="Liimatainen K."/>
            <person name="Lipzen A."/>
            <person name="Lukacs Z."/>
            <person name="Mihaltcheva S."/>
            <person name="Morgado L.N."/>
            <person name="Niskanen T."/>
            <person name="Noordeloos M.E."/>
            <person name="Ohm R.A."/>
            <person name="Ortiz-Santana B."/>
            <person name="Ovrebo C."/>
            <person name="Racz N."/>
            <person name="Riley R."/>
            <person name="Savchenko A."/>
            <person name="Shiryaev A."/>
            <person name="Soop K."/>
            <person name="Spirin V."/>
            <person name="Szebenyi C."/>
            <person name="Tomsovsky M."/>
            <person name="Tulloss R.E."/>
            <person name="Uehling J."/>
            <person name="Grigoriev I.V."/>
            <person name="Vagvolgyi C."/>
            <person name="Papp T."/>
            <person name="Martin F.M."/>
            <person name="Miettinen O."/>
            <person name="Hibbett D.S."/>
            <person name="Nagy L.G."/>
        </authorList>
    </citation>
    <scope>NUCLEOTIDE SEQUENCE [LARGE SCALE GENOMIC DNA]</scope>
    <source>
        <strain evidence="1 2">NL-1719</strain>
    </source>
</reference>
<name>A0ACD3A1U7_9AGAR</name>
<keyword evidence="2" id="KW-1185">Reference proteome</keyword>
<evidence type="ECO:0000313" key="2">
    <source>
        <dbReference type="Proteomes" id="UP000308600"/>
    </source>
</evidence>
<gene>
    <name evidence="1" type="ORF">BDN72DRAFT_617581</name>
</gene>
<sequence>MDATFTSLPAAGLGSATTLPQPTLDPATTLPIELCREIFGLATNQERDLDSDLTPGSPDGNLNLPEFDITSLLIASVSRTWRAMALAFPELWTTMAIYAPTTKAVKTTRLYMSRSGDTAPFTLRLIQTPKEVFEKPDDLLESRRKAMNEFDATHAVMELWFTRVHRWEGICFQFSMGPPDIFLDALEEQLGNLREVSFTSTHPSHNRKKIRKFWTKLHASKSLRTAYWGSPVRTPLMMSAPFEQLTGFTCSLMFVPELFGILSRCHQLQRLTIQKLIGDFGGESPPVPVVLPNLQVLDIESPGTISLLVLFKVITTPALEELNMSTIPSMTSKTCLRNFLARSGCALRQLHLNGIWGGYDLENLRHAEWHEGQGYLDKLERLRFGGPLDWDILKPRRDPQTLNIRIPFPALLTLETAPPSKDGVIAKILMSRDWEGAGLWTYSFNSPEKTLGYRTGARKYRYPIDEEVFKVLGERSGLQVVRTNLRK</sequence>
<organism evidence="1 2">
    <name type="scientific">Pluteus cervinus</name>
    <dbReference type="NCBI Taxonomy" id="181527"/>
    <lineage>
        <taxon>Eukaryota</taxon>
        <taxon>Fungi</taxon>
        <taxon>Dikarya</taxon>
        <taxon>Basidiomycota</taxon>
        <taxon>Agaricomycotina</taxon>
        <taxon>Agaricomycetes</taxon>
        <taxon>Agaricomycetidae</taxon>
        <taxon>Agaricales</taxon>
        <taxon>Pluteineae</taxon>
        <taxon>Pluteaceae</taxon>
        <taxon>Pluteus</taxon>
    </lineage>
</organism>
<evidence type="ECO:0000313" key="1">
    <source>
        <dbReference type="EMBL" id="TFK59360.1"/>
    </source>
</evidence>
<dbReference type="EMBL" id="ML209002">
    <property type="protein sequence ID" value="TFK59360.1"/>
    <property type="molecule type" value="Genomic_DNA"/>
</dbReference>
<accession>A0ACD3A1U7</accession>
<protein>
    <submittedName>
        <fullName evidence="1">Uncharacterized protein</fullName>
    </submittedName>
</protein>
<proteinExistence type="predicted"/>